<dbReference type="Proteomes" id="UP000824890">
    <property type="component" value="Unassembled WGS sequence"/>
</dbReference>
<gene>
    <name evidence="1" type="ORF">HID58_058146</name>
</gene>
<proteinExistence type="predicted"/>
<accession>A0ABQ7ZP64</accession>
<dbReference type="EMBL" id="JAGKQM010000014">
    <property type="protein sequence ID" value="KAH0882050.1"/>
    <property type="molecule type" value="Genomic_DNA"/>
</dbReference>
<evidence type="ECO:0000313" key="2">
    <source>
        <dbReference type="Proteomes" id="UP000824890"/>
    </source>
</evidence>
<protein>
    <submittedName>
        <fullName evidence="1">Uncharacterized protein</fullName>
    </submittedName>
</protein>
<sequence>MVLWLSGDFECSPRRRDTRILSRDLALRAGIRSGVFEVGIVACTSFVLAREDRATWIAAYSNCPLSSACLNLSFRASLSEGSALLHCISHFSPGFIESLLWYQLRGNFSLAIPPSGTPMTLYPLPLDFSFELPDNNFLPGVLLGFSGMRILEMANKFGPLNI</sequence>
<evidence type="ECO:0000313" key="1">
    <source>
        <dbReference type="EMBL" id="KAH0882050.1"/>
    </source>
</evidence>
<reference evidence="1 2" key="1">
    <citation type="submission" date="2021-05" db="EMBL/GenBank/DDBJ databases">
        <title>Genome Assembly of Synthetic Allotetraploid Brassica napus Reveals Homoeologous Exchanges between Subgenomes.</title>
        <authorList>
            <person name="Davis J.T."/>
        </authorList>
    </citation>
    <scope>NUCLEOTIDE SEQUENCE [LARGE SCALE GENOMIC DNA]</scope>
    <source>
        <strain evidence="2">cv. Da-Ae</strain>
        <tissue evidence="1">Seedling</tissue>
    </source>
</reference>
<comment type="caution">
    <text evidence="1">The sequence shown here is derived from an EMBL/GenBank/DDBJ whole genome shotgun (WGS) entry which is preliminary data.</text>
</comment>
<organism evidence="1 2">
    <name type="scientific">Brassica napus</name>
    <name type="common">Rape</name>
    <dbReference type="NCBI Taxonomy" id="3708"/>
    <lineage>
        <taxon>Eukaryota</taxon>
        <taxon>Viridiplantae</taxon>
        <taxon>Streptophyta</taxon>
        <taxon>Embryophyta</taxon>
        <taxon>Tracheophyta</taxon>
        <taxon>Spermatophyta</taxon>
        <taxon>Magnoliopsida</taxon>
        <taxon>eudicotyledons</taxon>
        <taxon>Gunneridae</taxon>
        <taxon>Pentapetalae</taxon>
        <taxon>rosids</taxon>
        <taxon>malvids</taxon>
        <taxon>Brassicales</taxon>
        <taxon>Brassicaceae</taxon>
        <taxon>Brassiceae</taxon>
        <taxon>Brassica</taxon>
    </lineage>
</organism>
<name>A0ABQ7ZP64_BRANA</name>
<keyword evidence="2" id="KW-1185">Reference proteome</keyword>